<feature type="transmembrane region" description="Helical" evidence="1">
    <location>
        <begin position="7"/>
        <end position="25"/>
    </location>
</feature>
<sequence length="59" mass="6049">MLDKLGIQGVLGIVLVLAGLGIVAYNAPVVAVGLFVVLLGLVVLVRRGLRAGMEMMGMA</sequence>
<protein>
    <submittedName>
        <fullName evidence="2">Uncharacterized protein</fullName>
    </submittedName>
</protein>
<dbReference type="Pfam" id="PF24282">
    <property type="entry name" value="DUF7470"/>
    <property type="match status" value="1"/>
</dbReference>
<name>A0AAV3T194_9EURY</name>
<evidence type="ECO:0000313" key="2">
    <source>
        <dbReference type="EMBL" id="GAA0650661.1"/>
    </source>
</evidence>
<reference evidence="2 3" key="1">
    <citation type="journal article" date="2019" name="Int. J. Syst. Evol. Microbiol.">
        <title>The Global Catalogue of Microorganisms (GCM) 10K type strain sequencing project: providing services to taxonomists for standard genome sequencing and annotation.</title>
        <authorList>
            <consortium name="The Broad Institute Genomics Platform"/>
            <consortium name="The Broad Institute Genome Sequencing Center for Infectious Disease"/>
            <person name="Wu L."/>
            <person name="Ma J."/>
        </authorList>
    </citation>
    <scope>NUCLEOTIDE SEQUENCE [LARGE SCALE GENOMIC DNA]</scope>
    <source>
        <strain evidence="2 3">JCM 16327</strain>
    </source>
</reference>
<proteinExistence type="predicted"/>
<evidence type="ECO:0000313" key="3">
    <source>
        <dbReference type="Proteomes" id="UP001500194"/>
    </source>
</evidence>
<gene>
    <name evidence="2" type="ORF">GCM10009019_11920</name>
</gene>
<dbReference type="RefSeq" id="WP_227261110.1">
    <property type="nucleotide sequence ID" value="NZ_BAAADU010000002.1"/>
</dbReference>
<dbReference type="GeneID" id="68574144"/>
<dbReference type="Proteomes" id="UP001500194">
    <property type="component" value="Unassembled WGS sequence"/>
</dbReference>
<evidence type="ECO:0000256" key="1">
    <source>
        <dbReference type="SAM" id="Phobius"/>
    </source>
</evidence>
<organism evidence="2 3">
    <name type="scientific">Salarchaeum japonicum</name>
    <dbReference type="NCBI Taxonomy" id="555573"/>
    <lineage>
        <taxon>Archaea</taxon>
        <taxon>Methanobacteriati</taxon>
        <taxon>Methanobacteriota</taxon>
        <taxon>Stenosarchaea group</taxon>
        <taxon>Halobacteria</taxon>
        <taxon>Halobacteriales</taxon>
        <taxon>Halobacteriaceae</taxon>
    </lineage>
</organism>
<dbReference type="InterPro" id="IPR055893">
    <property type="entry name" value="DUF7470"/>
</dbReference>
<accession>A0AAV3T194</accession>
<keyword evidence="1" id="KW-0812">Transmembrane</keyword>
<keyword evidence="3" id="KW-1185">Reference proteome</keyword>
<dbReference type="AlphaFoldDB" id="A0AAV3T194"/>
<dbReference type="EMBL" id="BAAADU010000002">
    <property type="protein sequence ID" value="GAA0650661.1"/>
    <property type="molecule type" value="Genomic_DNA"/>
</dbReference>
<keyword evidence="1" id="KW-0472">Membrane</keyword>
<feature type="transmembrane region" description="Helical" evidence="1">
    <location>
        <begin position="31"/>
        <end position="49"/>
    </location>
</feature>
<comment type="caution">
    <text evidence="2">The sequence shown here is derived from an EMBL/GenBank/DDBJ whole genome shotgun (WGS) entry which is preliminary data.</text>
</comment>
<keyword evidence="1" id="KW-1133">Transmembrane helix</keyword>